<accession>A0A6J4PF13</accession>
<protein>
    <recommendedName>
        <fullName evidence="2">TonB-dependent receptor</fullName>
    </recommendedName>
</protein>
<dbReference type="Pfam" id="PF10677">
    <property type="entry name" value="DUF2490"/>
    <property type="match status" value="1"/>
</dbReference>
<sequence>MEHRLNFRAIYRFPFKLIAVSHRSWIERRLREPRNSWRYRPSLTFEKDVGKIIPGVKLFVTEEVFYDSILRRFSRNRLSAGINKTLTKNSSVDVFYLRQNDGFSRPGDLNVIGANFKIRL</sequence>
<proteinExistence type="predicted"/>
<gene>
    <name evidence="1" type="ORF">AVDCRST_MAG74-2523</name>
</gene>
<evidence type="ECO:0000313" key="1">
    <source>
        <dbReference type="EMBL" id="CAA9414508.1"/>
    </source>
</evidence>
<evidence type="ECO:0008006" key="2">
    <source>
        <dbReference type="Google" id="ProtNLM"/>
    </source>
</evidence>
<organism evidence="1">
    <name type="scientific">uncultured Pyrinomonadaceae bacterium</name>
    <dbReference type="NCBI Taxonomy" id="2283094"/>
    <lineage>
        <taxon>Bacteria</taxon>
        <taxon>Pseudomonadati</taxon>
        <taxon>Acidobacteriota</taxon>
        <taxon>Blastocatellia</taxon>
        <taxon>Blastocatellales</taxon>
        <taxon>Pyrinomonadaceae</taxon>
        <taxon>environmental samples</taxon>
    </lineage>
</organism>
<name>A0A6J4PF13_9BACT</name>
<dbReference type="InterPro" id="IPR019619">
    <property type="entry name" value="DUF2490"/>
</dbReference>
<dbReference type="AlphaFoldDB" id="A0A6J4PF13"/>
<dbReference type="EMBL" id="CADCUR010000231">
    <property type="protein sequence ID" value="CAA9414508.1"/>
    <property type="molecule type" value="Genomic_DNA"/>
</dbReference>
<reference evidence="1" key="1">
    <citation type="submission" date="2020-02" db="EMBL/GenBank/DDBJ databases">
        <authorList>
            <person name="Meier V. D."/>
        </authorList>
    </citation>
    <scope>NUCLEOTIDE SEQUENCE</scope>
    <source>
        <strain evidence="1">AVDCRST_MAG74</strain>
    </source>
</reference>